<reference evidence="16 17" key="1">
    <citation type="journal article" date="2018" name="PLoS Genet.">
        <title>Population sequencing reveals clonal diversity and ancestral inbreeding in the grapevine cultivar Chardonnay.</title>
        <authorList>
            <person name="Roach M.J."/>
            <person name="Johnson D.L."/>
            <person name="Bohlmann J."/>
            <person name="van Vuuren H.J."/>
            <person name="Jones S.J."/>
            <person name="Pretorius I.S."/>
            <person name="Schmidt S.A."/>
            <person name="Borneman A.R."/>
        </authorList>
    </citation>
    <scope>NUCLEOTIDE SEQUENCE [LARGE SCALE GENOMIC DNA]</scope>
    <source>
        <strain evidence="17">cv. Chardonnay</strain>
        <tissue evidence="16">Leaf</tissue>
    </source>
</reference>
<feature type="transmembrane region" description="Helical" evidence="14">
    <location>
        <begin position="655"/>
        <end position="673"/>
    </location>
</feature>
<dbReference type="Pfam" id="PF10613">
    <property type="entry name" value="Lig_chan-Glu_bd"/>
    <property type="match status" value="1"/>
</dbReference>
<dbReference type="PIRSF" id="PIRSF037090">
    <property type="entry name" value="Iontro_Glu-like_rcpt_pln"/>
    <property type="match status" value="1"/>
</dbReference>
<dbReference type="SMART" id="SM00079">
    <property type="entry name" value="PBPe"/>
    <property type="match status" value="1"/>
</dbReference>
<gene>
    <name evidence="16" type="primary">GLR2.7_16</name>
    <name evidence="16" type="ORF">CK203_098324</name>
</gene>
<feature type="transmembrane region" description="Helical" evidence="14">
    <location>
        <begin position="714"/>
        <end position="732"/>
    </location>
</feature>
<evidence type="ECO:0000313" key="16">
    <source>
        <dbReference type="EMBL" id="RVW29658.1"/>
    </source>
</evidence>
<evidence type="ECO:0000256" key="12">
    <source>
        <dbReference type="ARBA" id="ARBA00023303"/>
    </source>
</evidence>
<evidence type="ECO:0000256" key="10">
    <source>
        <dbReference type="ARBA" id="ARBA00023180"/>
    </source>
</evidence>
<keyword evidence="8 13" id="KW-0472">Membrane</keyword>
<dbReference type="FunFam" id="3.40.190.10:FF:000515">
    <property type="entry name" value="Glutamate receptor"/>
    <property type="match status" value="1"/>
</dbReference>
<dbReference type="InterPro" id="IPR044440">
    <property type="entry name" value="GABAb_receptor_plant_PBP1"/>
</dbReference>
<evidence type="ECO:0000256" key="4">
    <source>
        <dbReference type="ARBA" id="ARBA00022692"/>
    </source>
</evidence>
<keyword evidence="7 13" id="KW-0406">Ion transport</keyword>
<keyword evidence="4 14" id="KW-0812">Transmembrane</keyword>
<dbReference type="InterPro" id="IPR017103">
    <property type="entry name" value="Iontropic_Glu_rcpt_pln"/>
</dbReference>
<dbReference type="Pfam" id="PF00060">
    <property type="entry name" value="Lig_chan"/>
    <property type="match status" value="1"/>
</dbReference>
<protein>
    <recommendedName>
        <fullName evidence="13">Glutamate receptor</fullName>
    </recommendedName>
</protein>
<dbReference type="InterPro" id="IPR028082">
    <property type="entry name" value="Peripla_BP_I"/>
</dbReference>
<proteinExistence type="inferred from homology"/>
<dbReference type="CDD" id="cd13686">
    <property type="entry name" value="GluR_Plant"/>
    <property type="match status" value="1"/>
</dbReference>
<dbReference type="EMBL" id="QGNW01001834">
    <property type="protein sequence ID" value="RVW29658.1"/>
    <property type="molecule type" value="Genomic_DNA"/>
</dbReference>
<dbReference type="InterPro" id="IPR019594">
    <property type="entry name" value="Glu/Gly-bd"/>
</dbReference>
<dbReference type="InterPro" id="IPR001320">
    <property type="entry name" value="Iontro_rcpt_C"/>
</dbReference>
<dbReference type="Proteomes" id="UP000288805">
    <property type="component" value="Unassembled WGS sequence"/>
</dbReference>
<feature type="domain" description="Ionotropic glutamate receptor C-terminal" evidence="15">
    <location>
        <begin position="530"/>
        <end position="871"/>
    </location>
</feature>
<comment type="function">
    <text evidence="13">Glutamate-gated receptor that probably acts as non-selective cation channel.</text>
</comment>
<evidence type="ECO:0000256" key="5">
    <source>
        <dbReference type="ARBA" id="ARBA00022729"/>
    </source>
</evidence>
<evidence type="ECO:0000256" key="8">
    <source>
        <dbReference type="ARBA" id="ARBA00023136"/>
    </source>
</evidence>
<dbReference type="SUPFAM" id="SSF53822">
    <property type="entry name" value="Periplasmic binding protein-like I"/>
    <property type="match status" value="1"/>
</dbReference>
<dbReference type="Pfam" id="PF01094">
    <property type="entry name" value="ANF_receptor"/>
    <property type="match status" value="1"/>
</dbReference>
<keyword evidence="12 13" id="KW-0407">Ion channel</keyword>
<keyword evidence="3 13" id="KW-0813">Transport</keyword>
<dbReference type="GO" id="GO:0015276">
    <property type="term" value="F:ligand-gated monoatomic ion channel activity"/>
    <property type="evidence" value="ECO:0007669"/>
    <property type="project" value="InterPro"/>
</dbReference>
<accession>A0A438D2F3</accession>
<dbReference type="FunFam" id="3.40.190.10:FF:000103">
    <property type="entry name" value="Glutamate receptor"/>
    <property type="match status" value="1"/>
</dbReference>
<evidence type="ECO:0000256" key="3">
    <source>
        <dbReference type="ARBA" id="ARBA00022448"/>
    </source>
</evidence>
<dbReference type="PANTHER" id="PTHR18966">
    <property type="entry name" value="IONOTROPIC GLUTAMATE RECEPTOR"/>
    <property type="match status" value="1"/>
</dbReference>
<evidence type="ECO:0000256" key="2">
    <source>
        <dbReference type="ARBA" id="ARBA00008685"/>
    </source>
</evidence>
<dbReference type="Gene3D" id="3.40.190.10">
    <property type="entry name" value="Periplasmic binding protein-like II"/>
    <property type="match status" value="2"/>
</dbReference>
<dbReference type="FunFam" id="3.40.50.2300:FF:000188">
    <property type="entry name" value="Glutamate receptor"/>
    <property type="match status" value="1"/>
</dbReference>
<feature type="transmembrane region" description="Helical" evidence="14">
    <location>
        <begin position="889"/>
        <end position="912"/>
    </location>
</feature>
<comment type="similarity">
    <text evidence="2 13">Belongs to the glutamate-gated ion channel (TC 1.A.10.1) family.</text>
</comment>
<dbReference type="SMR" id="A0A438D2F3"/>
<dbReference type="InterPro" id="IPR001828">
    <property type="entry name" value="ANF_lig-bd_rcpt"/>
</dbReference>
<keyword evidence="10" id="KW-0325">Glycoprotein</keyword>
<evidence type="ECO:0000256" key="7">
    <source>
        <dbReference type="ARBA" id="ARBA00023065"/>
    </source>
</evidence>
<keyword evidence="5" id="KW-0732">Signal</keyword>
<name>A0A438D2F3_VITVI</name>
<evidence type="ECO:0000256" key="6">
    <source>
        <dbReference type="ARBA" id="ARBA00022989"/>
    </source>
</evidence>
<dbReference type="SUPFAM" id="SSF53850">
    <property type="entry name" value="Periplasmic binding protein-like II"/>
    <property type="match status" value="1"/>
</dbReference>
<evidence type="ECO:0000256" key="13">
    <source>
        <dbReference type="PIRNR" id="PIRNR037090"/>
    </source>
</evidence>
<dbReference type="AlphaFoldDB" id="A0A438D2F3"/>
<dbReference type="Gene3D" id="1.10.287.70">
    <property type="match status" value="1"/>
</dbReference>
<keyword evidence="11 13" id="KW-1071">Ligand-gated ion channel</keyword>
<keyword evidence="9 13" id="KW-0675">Receptor</keyword>
<keyword evidence="6 14" id="KW-1133">Transmembrane helix</keyword>
<evidence type="ECO:0000256" key="9">
    <source>
        <dbReference type="ARBA" id="ARBA00023170"/>
    </source>
</evidence>
<evidence type="ECO:0000256" key="1">
    <source>
        <dbReference type="ARBA" id="ARBA00004141"/>
    </source>
</evidence>
<evidence type="ECO:0000313" key="17">
    <source>
        <dbReference type="Proteomes" id="UP000288805"/>
    </source>
</evidence>
<evidence type="ECO:0000259" key="15">
    <source>
        <dbReference type="SMART" id="SM00079"/>
    </source>
</evidence>
<comment type="caution">
    <text evidence="16">The sequence shown here is derived from an EMBL/GenBank/DDBJ whole genome shotgun (WGS) entry which is preliminary data.</text>
</comment>
<dbReference type="Gene3D" id="3.40.50.2300">
    <property type="match status" value="3"/>
</dbReference>
<dbReference type="GO" id="GO:0016020">
    <property type="term" value="C:membrane"/>
    <property type="evidence" value="ECO:0007669"/>
    <property type="project" value="UniProtKB-SubCell"/>
</dbReference>
<evidence type="ECO:0000256" key="11">
    <source>
        <dbReference type="ARBA" id="ARBA00023286"/>
    </source>
</evidence>
<sequence>MFAASNMKFQRRPYCLVPRLNMNSSKQVETPLEGTLFLSVLHLPLPLHGPLPLINDIVIITTWEGTLPRNALMNVPSNSVNTAPKSRFPCSLFIVFLLILSHAYIIAADYKPTNIGAIVDASSRKGKEEKTAMEIAISRFNRDSKNLQLFLHFGNSTGEPIQAAFTAQELIKEKEVGVIVGTDTWQEAALVADVGNRAQVPVLSLAASTITPPLRQIRWPFLTQMGSNVSEQIRCISAIVGSYHWQRVIVVYEDDAHGGDSGMLAPLSEALQYFSTEIEYTVVLPPISSLSDPKEAINEELMKLLSIQSRVFIVLKSSPLMATHLFQEARRMGFMARESAWIITDTISSFLDSIDTSAISYIEGALGIKTYYSKTSRPFLEFSAQFQKMFENEYPEEDNTKPGIHALRAYDSISVIANALVRLASDTITPKRLLETILSSNFNGLSGKISFQGGDQLDSNSLPLRIINLVGKGYKELDFWTQDLDHPFSREGGEANSSRRTTKVLDGPVIWPGYLKRVPKGWEMPTDEKRLKIGIPANTSFDKFVKVDEAQIDPEKKYTGFCIDIFREVIKILEQNYSLPYDFHPYDGTYDELVDRVYTKTYDAVVGDMTILANRSRIVEFTQPFAESGLSMITPVKSREAYKAWLFMKPFTMEMWVVTGVILIYTMFIVWILEHQNNPEFQGSWKDQLGTTLWFTFSSLFFAHRKINSNITRVVVVVWLMVVFVLTSSYTASLSSMLTVQRLEPNVTDIEWLKVHKLNVGCDGDSFVRKYLEDVLDFKKDNIKNISSQYAYPNEFQKGTISAAFLELPYEKVFMNRYCKKYTASNPLSRFGGLGFVFQKGSPIAADVSKAILTLSERGILQSLEDKWFPSSDECSTTDTTELSLQNFWALYVLCGATSTICFLLFLCRLLLKYFQQNAPSESAWRRTVELANYIHKVEIKIPDRASDFSQGSNRASSSGSPGWVLVSLLMLLNHQRPLLQLLFK</sequence>
<evidence type="ECO:0000256" key="14">
    <source>
        <dbReference type="SAM" id="Phobius"/>
    </source>
</evidence>
<organism evidence="16 17">
    <name type="scientific">Vitis vinifera</name>
    <name type="common">Grape</name>
    <dbReference type="NCBI Taxonomy" id="29760"/>
    <lineage>
        <taxon>Eukaryota</taxon>
        <taxon>Viridiplantae</taxon>
        <taxon>Streptophyta</taxon>
        <taxon>Embryophyta</taxon>
        <taxon>Tracheophyta</taxon>
        <taxon>Spermatophyta</taxon>
        <taxon>Magnoliopsida</taxon>
        <taxon>eudicotyledons</taxon>
        <taxon>Gunneridae</taxon>
        <taxon>Pentapetalae</taxon>
        <taxon>rosids</taxon>
        <taxon>Vitales</taxon>
        <taxon>Vitaceae</taxon>
        <taxon>Viteae</taxon>
        <taxon>Vitis</taxon>
    </lineage>
</organism>
<comment type="subcellular location">
    <subcellularLocation>
        <location evidence="1">Membrane</location>
        <topology evidence="1">Multi-pass membrane protein</topology>
    </subcellularLocation>
</comment>
<dbReference type="CDD" id="cd19990">
    <property type="entry name" value="PBP1_GABAb_receptor_plant"/>
    <property type="match status" value="1"/>
</dbReference>
<dbReference type="FunFam" id="1.10.287.70:FF:000172">
    <property type="entry name" value="Glutamate receptor"/>
    <property type="match status" value="1"/>
</dbReference>
<dbReference type="InterPro" id="IPR015683">
    <property type="entry name" value="Ionotropic_Glu_rcpt"/>
</dbReference>